<dbReference type="InterPro" id="IPR029058">
    <property type="entry name" value="AB_hydrolase_fold"/>
</dbReference>
<dbReference type="Gene3D" id="3.40.50.1820">
    <property type="entry name" value="alpha/beta hydrolase"/>
    <property type="match status" value="1"/>
</dbReference>
<organism evidence="3 4">
    <name type="scientific">Fusarium duplospermum</name>
    <dbReference type="NCBI Taxonomy" id="1325734"/>
    <lineage>
        <taxon>Eukaryota</taxon>
        <taxon>Fungi</taxon>
        <taxon>Dikarya</taxon>
        <taxon>Ascomycota</taxon>
        <taxon>Pezizomycotina</taxon>
        <taxon>Sordariomycetes</taxon>
        <taxon>Hypocreomycetidae</taxon>
        <taxon>Hypocreales</taxon>
        <taxon>Nectriaceae</taxon>
        <taxon>Fusarium</taxon>
        <taxon>Fusarium solani species complex</taxon>
    </lineage>
</organism>
<name>A0A428NMM9_9HYPO</name>
<dbReference type="PANTHER" id="PTHR43798:SF31">
    <property type="entry name" value="AB HYDROLASE SUPERFAMILY PROTEIN YCLE"/>
    <property type="match status" value="1"/>
</dbReference>
<accession>A0A428NMM9</accession>
<dbReference type="OrthoDB" id="2498029at2759"/>
<dbReference type="InterPro" id="IPR050266">
    <property type="entry name" value="AB_hydrolase_sf"/>
</dbReference>
<dbReference type="GO" id="GO:0016787">
    <property type="term" value="F:hydrolase activity"/>
    <property type="evidence" value="ECO:0007669"/>
    <property type="project" value="UniProtKB-KW"/>
</dbReference>
<dbReference type="SUPFAM" id="SSF53474">
    <property type="entry name" value="alpha/beta-Hydrolases"/>
    <property type="match status" value="1"/>
</dbReference>
<dbReference type="STRING" id="1325734.A0A428NMM9"/>
<comment type="caution">
    <text evidence="3">The sequence shown here is derived from an EMBL/GenBank/DDBJ whole genome shotgun (WGS) entry which is preliminary data.</text>
</comment>
<dbReference type="InterPro" id="IPR000073">
    <property type="entry name" value="AB_hydrolase_1"/>
</dbReference>
<evidence type="ECO:0000313" key="4">
    <source>
        <dbReference type="Proteomes" id="UP000288168"/>
    </source>
</evidence>
<evidence type="ECO:0000259" key="2">
    <source>
        <dbReference type="Pfam" id="PF12697"/>
    </source>
</evidence>
<evidence type="ECO:0000256" key="1">
    <source>
        <dbReference type="ARBA" id="ARBA00022801"/>
    </source>
</evidence>
<reference evidence="3 4" key="1">
    <citation type="submission" date="2017-06" db="EMBL/GenBank/DDBJ databases">
        <title>Comparative genomic analysis of Ambrosia Fusariam Clade fungi.</title>
        <authorList>
            <person name="Stajich J.E."/>
            <person name="Carrillo J."/>
            <person name="Kijimoto T."/>
            <person name="Eskalen A."/>
            <person name="O'Donnell K."/>
            <person name="Kasson M."/>
        </authorList>
    </citation>
    <scope>NUCLEOTIDE SEQUENCE [LARGE SCALE GENOMIC DNA]</scope>
    <source>
        <strain evidence="3 4">NRRL62584</strain>
    </source>
</reference>
<sequence length="240" mass="26592">MPFTTTDDDQQLYYETSGHSGPTIVFVPGYMGIAEIWRPVLSRLGGQYRYVIYDTRGYGRSSKPEDAASYSIERHALDLNEPVTLVTHSMGCDIASAFCLSNSTQVRGMIQAGAHYDGKQLAEAGYTVEVLCGKAHIPSEAMGFYMRLGLSEHVAIEATKWPAYARRHNAHALVNFEFRDRAKEISVQTLVIQGGNDEDAIKMLVKVLPNCSLPVIPNVNHLPQTEAPDDVARLIDEFVK</sequence>
<dbReference type="AlphaFoldDB" id="A0A428NMM9"/>
<dbReference type="EMBL" id="NKCI01000386">
    <property type="protein sequence ID" value="RSL42046.1"/>
    <property type="molecule type" value="Genomic_DNA"/>
</dbReference>
<protein>
    <recommendedName>
        <fullName evidence="2">AB hydrolase-1 domain-containing protein</fullName>
    </recommendedName>
</protein>
<dbReference type="Pfam" id="PF12697">
    <property type="entry name" value="Abhydrolase_6"/>
    <property type="match status" value="1"/>
</dbReference>
<evidence type="ECO:0000313" key="3">
    <source>
        <dbReference type="EMBL" id="RSL42046.1"/>
    </source>
</evidence>
<keyword evidence="1" id="KW-0378">Hydrolase</keyword>
<gene>
    <name evidence="3" type="ORF">CEP54_015624</name>
</gene>
<dbReference type="PANTHER" id="PTHR43798">
    <property type="entry name" value="MONOACYLGLYCEROL LIPASE"/>
    <property type="match status" value="1"/>
</dbReference>
<feature type="domain" description="AB hydrolase-1" evidence="2">
    <location>
        <begin position="24"/>
        <end position="233"/>
    </location>
</feature>
<keyword evidence="4" id="KW-1185">Reference proteome</keyword>
<proteinExistence type="predicted"/>
<dbReference type="GO" id="GO:0016020">
    <property type="term" value="C:membrane"/>
    <property type="evidence" value="ECO:0007669"/>
    <property type="project" value="TreeGrafter"/>
</dbReference>
<dbReference type="Proteomes" id="UP000288168">
    <property type="component" value="Unassembled WGS sequence"/>
</dbReference>